<dbReference type="SMART" id="SM00388">
    <property type="entry name" value="HisKA"/>
    <property type="match status" value="1"/>
</dbReference>
<comment type="catalytic activity">
    <reaction evidence="1">
        <text>ATP + protein L-histidine = ADP + protein N-phospho-L-histidine.</text>
        <dbReference type="EC" id="2.7.13.3"/>
    </reaction>
</comment>
<comment type="caution">
    <text evidence="10">The sequence shown here is derived from an EMBL/GenBank/DDBJ whole genome shotgun (WGS) entry which is preliminary data.</text>
</comment>
<dbReference type="Proteomes" id="UP000442469">
    <property type="component" value="Unassembled WGS sequence"/>
</dbReference>
<dbReference type="InterPro" id="IPR036890">
    <property type="entry name" value="HATPase_C_sf"/>
</dbReference>
<sequence>MMIFNYLCLGVAASAVFGAAMAIFLYRKHVRNTLMTIDNMITAAIDGSFSEHVFDESLLSSVEARFSQFLSIHAVSSQKLLAEKNKINKLISDIAHQTKTPVANILLYAQLLGEYDLPQDVSICVKALNSQAEKLHFLTDVLVKTSQLETGIIRVSPRREPVQKLLDYVGQQVFPKAEAKGISFAMADTAIHARFDLKWTAEAVYNVVDNAVKYTDKGGSIVVQVIEYELFCRIDITDTGTGIAEEEQTNIFKRFYRSPAVQMLEGVGIGLFLTREILTAEGGYIQVRSNFGGGSTFSIFLPIDRFPV</sequence>
<dbReference type="PROSITE" id="PS50109">
    <property type="entry name" value="HIS_KIN"/>
    <property type="match status" value="1"/>
</dbReference>
<dbReference type="Gene3D" id="3.30.565.10">
    <property type="entry name" value="Histidine kinase-like ATPase, C-terminal domain"/>
    <property type="match status" value="1"/>
</dbReference>
<evidence type="ECO:0000256" key="1">
    <source>
        <dbReference type="ARBA" id="ARBA00000085"/>
    </source>
</evidence>
<dbReference type="CDD" id="cd00082">
    <property type="entry name" value="HisKA"/>
    <property type="match status" value="1"/>
</dbReference>
<dbReference type="SMART" id="SM00387">
    <property type="entry name" value="HATPase_c"/>
    <property type="match status" value="1"/>
</dbReference>
<keyword evidence="8" id="KW-0902">Two-component regulatory system</keyword>
<reference evidence="10 11" key="1">
    <citation type="submission" date="2019-11" db="EMBL/GenBank/DDBJ databases">
        <title>Draft genome sequences of five Paenibacillus species of dairy origin.</title>
        <authorList>
            <person name="Olajide A.M."/>
            <person name="Chen S."/>
            <person name="Lapointe G."/>
        </authorList>
    </citation>
    <scope>NUCLEOTIDE SEQUENCE [LARGE SCALE GENOMIC DNA]</scope>
    <source>
        <strain evidence="10 11">3CT49</strain>
    </source>
</reference>
<dbReference type="InterPro" id="IPR005467">
    <property type="entry name" value="His_kinase_dom"/>
</dbReference>
<evidence type="ECO:0000256" key="8">
    <source>
        <dbReference type="ARBA" id="ARBA00023012"/>
    </source>
</evidence>
<keyword evidence="6 10" id="KW-0418">Kinase</keyword>
<keyword evidence="3" id="KW-0597">Phosphoprotein</keyword>
<dbReference type="PANTHER" id="PTHR43547">
    <property type="entry name" value="TWO-COMPONENT HISTIDINE KINASE"/>
    <property type="match status" value="1"/>
</dbReference>
<dbReference type="InterPro" id="IPR003594">
    <property type="entry name" value="HATPase_dom"/>
</dbReference>
<proteinExistence type="predicted"/>
<dbReference type="AlphaFoldDB" id="A0A6N8EW83"/>
<dbReference type="GO" id="GO:0000155">
    <property type="term" value="F:phosphorelay sensor kinase activity"/>
    <property type="evidence" value="ECO:0007669"/>
    <property type="project" value="InterPro"/>
</dbReference>
<dbReference type="SUPFAM" id="SSF47384">
    <property type="entry name" value="Homodimeric domain of signal transducing histidine kinase"/>
    <property type="match status" value="1"/>
</dbReference>
<dbReference type="Pfam" id="PF02518">
    <property type="entry name" value="HATPase_c"/>
    <property type="match status" value="1"/>
</dbReference>
<accession>A0A6N8EW83</accession>
<dbReference type="PRINTS" id="PR00344">
    <property type="entry name" value="BCTRLSENSOR"/>
</dbReference>
<dbReference type="EMBL" id="WNZZ01000006">
    <property type="protein sequence ID" value="MUG23040.1"/>
    <property type="molecule type" value="Genomic_DNA"/>
</dbReference>
<dbReference type="Gene3D" id="1.10.287.130">
    <property type="match status" value="1"/>
</dbReference>
<evidence type="ECO:0000259" key="9">
    <source>
        <dbReference type="PROSITE" id="PS50109"/>
    </source>
</evidence>
<keyword evidence="4" id="KW-0808">Transferase</keyword>
<dbReference type="InterPro" id="IPR003661">
    <property type="entry name" value="HisK_dim/P_dom"/>
</dbReference>
<evidence type="ECO:0000256" key="7">
    <source>
        <dbReference type="ARBA" id="ARBA00022840"/>
    </source>
</evidence>
<organism evidence="10 11">
    <name type="scientific">Paenibacillus macerans</name>
    <name type="common">Bacillus macerans</name>
    <dbReference type="NCBI Taxonomy" id="44252"/>
    <lineage>
        <taxon>Bacteria</taxon>
        <taxon>Bacillati</taxon>
        <taxon>Bacillota</taxon>
        <taxon>Bacilli</taxon>
        <taxon>Bacillales</taxon>
        <taxon>Paenibacillaceae</taxon>
        <taxon>Paenibacillus</taxon>
    </lineage>
</organism>
<evidence type="ECO:0000256" key="6">
    <source>
        <dbReference type="ARBA" id="ARBA00022777"/>
    </source>
</evidence>
<evidence type="ECO:0000256" key="4">
    <source>
        <dbReference type="ARBA" id="ARBA00022679"/>
    </source>
</evidence>
<dbReference type="Pfam" id="PF00512">
    <property type="entry name" value="HisKA"/>
    <property type="match status" value="1"/>
</dbReference>
<dbReference type="PANTHER" id="PTHR43547:SF2">
    <property type="entry name" value="HYBRID SIGNAL TRANSDUCTION HISTIDINE KINASE C"/>
    <property type="match status" value="1"/>
</dbReference>
<evidence type="ECO:0000256" key="3">
    <source>
        <dbReference type="ARBA" id="ARBA00022553"/>
    </source>
</evidence>
<evidence type="ECO:0000313" key="10">
    <source>
        <dbReference type="EMBL" id="MUG23040.1"/>
    </source>
</evidence>
<dbReference type="InterPro" id="IPR036097">
    <property type="entry name" value="HisK_dim/P_sf"/>
</dbReference>
<feature type="domain" description="Histidine kinase" evidence="9">
    <location>
        <begin position="93"/>
        <end position="305"/>
    </location>
</feature>
<dbReference type="GO" id="GO:0005524">
    <property type="term" value="F:ATP binding"/>
    <property type="evidence" value="ECO:0007669"/>
    <property type="project" value="UniProtKB-KW"/>
</dbReference>
<keyword evidence="7" id="KW-0067">ATP-binding</keyword>
<dbReference type="EC" id="2.7.13.3" evidence="2"/>
<evidence type="ECO:0000313" key="11">
    <source>
        <dbReference type="Proteomes" id="UP000442469"/>
    </source>
</evidence>
<evidence type="ECO:0000256" key="5">
    <source>
        <dbReference type="ARBA" id="ARBA00022741"/>
    </source>
</evidence>
<keyword evidence="5" id="KW-0547">Nucleotide-binding</keyword>
<dbReference type="InterPro" id="IPR004358">
    <property type="entry name" value="Sig_transdc_His_kin-like_C"/>
</dbReference>
<name>A0A6N8EW83_PAEMA</name>
<dbReference type="SUPFAM" id="SSF55874">
    <property type="entry name" value="ATPase domain of HSP90 chaperone/DNA topoisomerase II/histidine kinase"/>
    <property type="match status" value="1"/>
</dbReference>
<gene>
    <name evidence="10" type="ORF">GNQ08_11525</name>
</gene>
<evidence type="ECO:0000256" key="2">
    <source>
        <dbReference type="ARBA" id="ARBA00012438"/>
    </source>
</evidence>
<protein>
    <recommendedName>
        <fullName evidence="2">histidine kinase</fullName>
        <ecNumber evidence="2">2.7.13.3</ecNumber>
    </recommendedName>
</protein>